<evidence type="ECO:0000313" key="5">
    <source>
        <dbReference type="EMBL" id="SCZ65702.1"/>
    </source>
</evidence>
<dbReference type="Gene3D" id="3.40.190.170">
    <property type="entry name" value="Bacterial extracellular solute-binding protein, family 7"/>
    <property type="match status" value="1"/>
</dbReference>
<sequence>MSKLQKIITAGIVATGLCAPMASAEELVLSSWLPPQHPIAQGVIQPWATSVEQVTEGRVTVRILPKPLGPPPAHFDLAADGVADITYGLHSFTRDDRFLRSRIGQFSFLGDSAETTSVAYWNVYSDQLDAQAEHEGVKLLGLFVHGPGMFHNNQRKIESADDFAGLKIRTPGGYIADLATDLGITTQFMGPGQVFEKLSTGVIDGVTFTMEALKAFKLTDHVTHAMHIPGGMYNTSWFLVMNEDRWEDISEEDKAAIESVSGAAFATLAGTVWDAADSAGAEFVTGTNVEVYDAPQEVLDAIKGFADKHEAAWADAVSATGFDGAAALTELRKQANP</sequence>
<dbReference type="CDD" id="cd13665">
    <property type="entry name" value="PBP2_TRAP_Dctp3_4"/>
    <property type="match status" value="1"/>
</dbReference>
<evidence type="ECO:0000256" key="1">
    <source>
        <dbReference type="ARBA" id="ARBA00004418"/>
    </source>
</evidence>
<keyword evidence="3" id="KW-0574">Periplasm</keyword>
<evidence type="ECO:0000256" key="4">
    <source>
        <dbReference type="SAM" id="SignalP"/>
    </source>
</evidence>
<dbReference type="PANTHER" id="PTHR33376:SF15">
    <property type="entry name" value="BLL6794 PROTEIN"/>
    <property type="match status" value="1"/>
</dbReference>
<dbReference type="Pfam" id="PF03480">
    <property type="entry name" value="DctP"/>
    <property type="match status" value="1"/>
</dbReference>
<feature type="signal peptide" evidence="4">
    <location>
        <begin position="1"/>
        <end position="24"/>
    </location>
</feature>
<feature type="chain" id="PRO_5011734997" evidence="4">
    <location>
        <begin position="25"/>
        <end position="337"/>
    </location>
</feature>
<keyword evidence="6" id="KW-1185">Reference proteome</keyword>
<dbReference type="AlphaFoldDB" id="A0A1G5QVE5"/>
<keyword evidence="2 4" id="KW-0732">Signal</keyword>
<reference evidence="5 6" key="1">
    <citation type="submission" date="2016-10" db="EMBL/GenBank/DDBJ databases">
        <authorList>
            <person name="de Groot N.N."/>
        </authorList>
    </citation>
    <scope>NUCLEOTIDE SEQUENCE [LARGE SCALE GENOMIC DNA]</scope>
    <source>
        <strain evidence="5 6">U95</strain>
    </source>
</reference>
<dbReference type="STRING" id="1156985.SAMN04488118_10681"/>
<evidence type="ECO:0000313" key="6">
    <source>
        <dbReference type="Proteomes" id="UP000198767"/>
    </source>
</evidence>
<evidence type="ECO:0000256" key="3">
    <source>
        <dbReference type="ARBA" id="ARBA00022764"/>
    </source>
</evidence>
<name>A0A1G5QVE5_9RHOB</name>
<dbReference type="InterPro" id="IPR018389">
    <property type="entry name" value="DctP_fam"/>
</dbReference>
<gene>
    <name evidence="5" type="ORF">SAMN04488118_10681</name>
</gene>
<protein>
    <submittedName>
        <fullName evidence="5">TRAP-type C4-dicarboxylate transport system, substrate-binding protein</fullName>
    </submittedName>
</protein>
<dbReference type="RefSeq" id="WP_232716426.1">
    <property type="nucleotide sequence ID" value="NZ_CANLDO010000006.1"/>
</dbReference>
<dbReference type="Proteomes" id="UP000198767">
    <property type="component" value="Unassembled WGS sequence"/>
</dbReference>
<dbReference type="GO" id="GO:0055085">
    <property type="term" value="P:transmembrane transport"/>
    <property type="evidence" value="ECO:0007669"/>
    <property type="project" value="InterPro"/>
</dbReference>
<evidence type="ECO:0000256" key="2">
    <source>
        <dbReference type="ARBA" id="ARBA00022729"/>
    </source>
</evidence>
<dbReference type="GO" id="GO:0042597">
    <property type="term" value="C:periplasmic space"/>
    <property type="evidence" value="ECO:0007669"/>
    <property type="project" value="UniProtKB-SubCell"/>
</dbReference>
<dbReference type="EMBL" id="FMWG01000006">
    <property type="protein sequence ID" value="SCZ65702.1"/>
    <property type="molecule type" value="Genomic_DNA"/>
</dbReference>
<accession>A0A1G5QVE5</accession>
<organism evidence="5 6">
    <name type="scientific">Epibacterium ulvae</name>
    <dbReference type="NCBI Taxonomy" id="1156985"/>
    <lineage>
        <taxon>Bacteria</taxon>
        <taxon>Pseudomonadati</taxon>
        <taxon>Pseudomonadota</taxon>
        <taxon>Alphaproteobacteria</taxon>
        <taxon>Rhodobacterales</taxon>
        <taxon>Roseobacteraceae</taxon>
        <taxon>Epibacterium</taxon>
    </lineage>
</organism>
<comment type="subcellular location">
    <subcellularLocation>
        <location evidence="1">Periplasm</location>
    </subcellularLocation>
</comment>
<dbReference type="NCBIfam" id="NF037995">
    <property type="entry name" value="TRAP_S1"/>
    <property type="match status" value="1"/>
</dbReference>
<proteinExistence type="predicted"/>
<dbReference type="PANTHER" id="PTHR33376">
    <property type="match status" value="1"/>
</dbReference>
<dbReference type="InterPro" id="IPR038404">
    <property type="entry name" value="TRAP_DctP_sf"/>
</dbReference>